<dbReference type="Proteomes" id="UP000199345">
    <property type="component" value="Unassembled WGS sequence"/>
</dbReference>
<dbReference type="OrthoDB" id="9857032at2"/>
<accession>A0A1I0EHW6</accession>
<organism evidence="1 2">
    <name type="scientific">Nitrosomonas marina</name>
    <dbReference type="NCBI Taxonomy" id="917"/>
    <lineage>
        <taxon>Bacteria</taxon>
        <taxon>Pseudomonadati</taxon>
        <taxon>Pseudomonadota</taxon>
        <taxon>Betaproteobacteria</taxon>
        <taxon>Nitrosomonadales</taxon>
        <taxon>Nitrosomonadaceae</taxon>
        <taxon>Nitrosomonas</taxon>
    </lineage>
</organism>
<name>A0A1I0EHW6_9PROT</name>
<protein>
    <submittedName>
        <fullName evidence="1">Uncharacterized protein</fullName>
    </submittedName>
</protein>
<sequence length="64" mass="7307">MFIIFSVVAFTLFVYGCGEAITKSKKDRLDAEWEAAEDDYLARTLKLEPQYDQLGVPAPHDGYY</sequence>
<reference evidence="2" key="1">
    <citation type="submission" date="2016-10" db="EMBL/GenBank/DDBJ databases">
        <authorList>
            <person name="Varghese N."/>
            <person name="Submissions S."/>
        </authorList>
    </citation>
    <scope>NUCLEOTIDE SEQUENCE [LARGE SCALE GENOMIC DNA]</scope>
    <source>
        <strain evidence="2">Nm71</strain>
    </source>
</reference>
<gene>
    <name evidence="1" type="ORF">SAMN05216326_12746</name>
</gene>
<dbReference type="RefSeq" id="WP_090660266.1">
    <property type="nucleotide sequence ID" value="NZ_FOIA01000027.1"/>
</dbReference>
<evidence type="ECO:0000313" key="2">
    <source>
        <dbReference type="Proteomes" id="UP000199345"/>
    </source>
</evidence>
<dbReference type="EMBL" id="FOIA01000027">
    <property type="protein sequence ID" value="SET44718.1"/>
    <property type="molecule type" value="Genomic_DNA"/>
</dbReference>
<proteinExistence type="predicted"/>
<keyword evidence="2" id="KW-1185">Reference proteome</keyword>
<dbReference type="AlphaFoldDB" id="A0A1I0EHW6"/>
<evidence type="ECO:0000313" key="1">
    <source>
        <dbReference type="EMBL" id="SET44718.1"/>
    </source>
</evidence>